<protein>
    <recommendedName>
        <fullName evidence="3">Small ribosomal subunit biogenesis GTPase RsgA</fullName>
        <ecNumber evidence="3">3.6.1.-</ecNumber>
    </recommendedName>
</protein>
<feature type="domain" description="EngC GTPase" evidence="5">
    <location>
        <begin position="134"/>
        <end position="283"/>
    </location>
</feature>
<dbReference type="PROSITE" id="PS51721">
    <property type="entry name" value="G_CP"/>
    <property type="match status" value="1"/>
</dbReference>
<dbReference type="Gene3D" id="3.40.50.300">
    <property type="entry name" value="P-loop containing nucleotide triphosphate hydrolases"/>
    <property type="match status" value="1"/>
</dbReference>
<dbReference type="InterPro" id="IPR027417">
    <property type="entry name" value="P-loop_NTPase"/>
</dbReference>
<evidence type="ECO:0000256" key="4">
    <source>
        <dbReference type="SAM" id="MobiDB-lite"/>
    </source>
</evidence>
<dbReference type="SUPFAM" id="SSF52540">
    <property type="entry name" value="P-loop containing nucleoside triphosphate hydrolases"/>
    <property type="match status" value="1"/>
</dbReference>
<dbReference type="Pfam" id="PF03193">
    <property type="entry name" value="RsgA_GTPase"/>
    <property type="match status" value="1"/>
</dbReference>
<accession>A0ABW3U5A4</accession>
<dbReference type="NCBIfam" id="TIGR00157">
    <property type="entry name" value="ribosome small subunit-dependent GTPase A"/>
    <property type="match status" value="1"/>
</dbReference>
<evidence type="ECO:0000256" key="2">
    <source>
        <dbReference type="ARBA" id="ARBA00023134"/>
    </source>
</evidence>
<gene>
    <name evidence="3 7" type="primary">rsgA</name>
    <name evidence="7" type="ORF">ACFQ2X_04075</name>
</gene>
<dbReference type="Gene3D" id="1.10.40.50">
    <property type="entry name" value="Probable gtpase engc, domain 3"/>
    <property type="match status" value="1"/>
</dbReference>
<dbReference type="InterPro" id="IPR012340">
    <property type="entry name" value="NA-bd_OB-fold"/>
</dbReference>
<dbReference type="InterPro" id="IPR010914">
    <property type="entry name" value="RsgA_GTPase_dom"/>
</dbReference>
<keyword evidence="8" id="KW-1185">Reference proteome</keyword>
<evidence type="ECO:0000259" key="6">
    <source>
        <dbReference type="PROSITE" id="PS51721"/>
    </source>
</evidence>
<dbReference type="Gene3D" id="2.40.50.140">
    <property type="entry name" value="Nucleic acid-binding proteins"/>
    <property type="match status" value="1"/>
</dbReference>
<dbReference type="RefSeq" id="WP_230436513.1">
    <property type="nucleotide sequence ID" value="NZ_CP087715.1"/>
</dbReference>
<comment type="similarity">
    <text evidence="3">Belongs to the TRAFAC class YlqF/YawG GTPase family. RsgA subfamily.</text>
</comment>
<dbReference type="PANTHER" id="PTHR32120">
    <property type="entry name" value="SMALL RIBOSOMAL SUBUNIT BIOGENESIS GTPASE RSGA"/>
    <property type="match status" value="1"/>
</dbReference>
<dbReference type="NCBIfam" id="NF008931">
    <property type="entry name" value="PRK12288.1"/>
    <property type="match status" value="1"/>
</dbReference>
<feature type="binding site" evidence="3">
    <location>
        <begin position="173"/>
        <end position="176"/>
    </location>
    <ligand>
        <name>GTP</name>
        <dbReference type="ChEBI" id="CHEBI:37565"/>
    </ligand>
</feature>
<keyword evidence="3" id="KW-0963">Cytoplasm</keyword>
<keyword evidence="2 3" id="KW-0342">GTP-binding</keyword>
<dbReference type="EMBL" id="JBHTLR010000005">
    <property type="protein sequence ID" value="MFD1215765.1"/>
    <property type="molecule type" value="Genomic_DNA"/>
</dbReference>
<comment type="cofactor">
    <cofactor evidence="3">
        <name>Zn(2+)</name>
        <dbReference type="ChEBI" id="CHEBI:29105"/>
    </cofactor>
    <text evidence="3">Binds 1 zinc ion per subunit.</text>
</comment>
<sequence>MSKRKLNRRQQWRIAKIQQEREARARKKEQTLSQAEEEGDLGAEQTGLVIANYGTQVLVESEAQNQAQNQDGSELRQRCHVRSNIDTLVTGDRVAWRPATGESTGGLGVVGARLQRHSELQRPDRYGDMKTVAANIDRILIVIAPYPEPFANAIDRYLVAAETTGIQPLLLLNKIDLIDDTNRAHLEELLRPYPDLGYPVLQLSTKTGEGLEQLLDTLAQGTSVFVGQSGVGKSSLINGLLPGTDARIGELSEATGKGTHTTTAAELFHLPSGGDLIDSPGIREFGLWHMSEQELIEGFAEFRPFIGHCRFRDCRHQSEPGCAIQEALERGDISQRRMDSYLHVRNSLENE</sequence>
<comment type="subcellular location">
    <subcellularLocation>
        <location evidence="3">Cytoplasm</location>
    </subcellularLocation>
</comment>
<evidence type="ECO:0000259" key="5">
    <source>
        <dbReference type="PROSITE" id="PS50936"/>
    </source>
</evidence>
<evidence type="ECO:0000313" key="8">
    <source>
        <dbReference type="Proteomes" id="UP001597264"/>
    </source>
</evidence>
<organism evidence="7 8">
    <name type="scientific">Microbulbifer celer</name>
    <dbReference type="NCBI Taxonomy" id="435905"/>
    <lineage>
        <taxon>Bacteria</taxon>
        <taxon>Pseudomonadati</taxon>
        <taxon>Pseudomonadota</taxon>
        <taxon>Gammaproteobacteria</taxon>
        <taxon>Cellvibrionales</taxon>
        <taxon>Microbulbiferaceae</taxon>
        <taxon>Microbulbifer</taxon>
    </lineage>
</organism>
<feature type="binding site" evidence="3">
    <location>
        <position position="322"/>
    </location>
    <ligand>
        <name>Zn(2+)</name>
        <dbReference type="ChEBI" id="CHEBI:29105"/>
    </ligand>
</feature>
<keyword evidence="3" id="KW-0699">rRNA-binding</keyword>
<dbReference type="InterPro" id="IPR004881">
    <property type="entry name" value="Ribosome_biogen_GTPase_RsgA"/>
</dbReference>
<dbReference type="PANTHER" id="PTHR32120:SF11">
    <property type="entry name" value="SMALL RIBOSOMAL SUBUNIT BIOGENESIS GTPASE RSGA 1, MITOCHONDRIAL-RELATED"/>
    <property type="match status" value="1"/>
</dbReference>
<keyword evidence="3" id="KW-0690">Ribosome biogenesis</keyword>
<dbReference type="PROSITE" id="PS50936">
    <property type="entry name" value="ENGC_GTPASE"/>
    <property type="match status" value="1"/>
</dbReference>
<dbReference type="Proteomes" id="UP001597264">
    <property type="component" value="Unassembled WGS sequence"/>
</dbReference>
<keyword evidence="3" id="KW-0694">RNA-binding</keyword>
<evidence type="ECO:0000313" key="7">
    <source>
        <dbReference type="EMBL" id="MFD1215765.1"/>
    </source>
</evidence>
<evidence type="ECO:0000256" key="3">
    <source>
        <dbReference type="HAMAP-Rule" id="MF_01820"/>
    </source>
</evidence>
<dbReference type="GO" id="GO:0016787">
    <property type="term" value="F:hydrolase activity"/>
    <property type="evidence" value="ECO:0007669"/>
    <property type="project" value="UniProtKB-KW"/>
</dbReference>
<feature type="binding site" evidence="3">
    <location>
        <begin position="227"/>
        <end position="235"/>
    </location>
    <ligand>
        <name>GTP</name>
        <dbReference type="ChEBI" id="CHEBI:37565"/>
    </ligand>
</feature>
<keyword evidence="3 7" id="KW-0378">Hydrolase</keyword>
<reference evidence="8" key="1">
    <citation type="journal article" date="2019" name="Int. J. Syst. Evol. Microbiol.">
        <title>The Global Catalogue of Microorganisms (GCM) 10K type strain sequencing project: providing services to taxonomists for standard genome sequencing and annotation.</title>
        <authorList>
            <consortium name="The Broad Institute Genomics Platform"/>
            <consortium name="The Broad Institute Genome Sequencing Center for Infectious Disease"/>
            <person name="Wu L."/>
            <person name="Ma J."/>
        </authorList>
    </citation>
    <scope>NUCLEOTIDE SEQUENCE [LARGE SCALE GENOMIC DNA]</scope>
    <source>
        <strain evidence="8">CCUG 54356</strain>
    </source>
</reference>
<feature type="binding site" evidence="3">
    <location>
        <position position="314"/>
    </location>
    <ligand>
        <name>Zn(2+)</name>
        <dbReference type="ChEBI" id="CHEBI:29105"/>
    </ligand>
</feature>
<evidence type="ECO:0000256" key="1">
    <source>
        <dbReference type="ARBA" id="ARBA00022741"/>
    </source>
</evidence>
<comment type="caution">
    <text evidence="7">The sequence shown here is derived from an EMBL/GenBank/DDBJ whole genome shotgun (WGS) entry which is preliminary data.</text>
</comment>
<dbReference type="EC" id="3.6.1.-" evidence="3"/>
<dbReference type="HAMAP" id="MF_01820">
    <property type="entry name" value="GTPase_RsgA"/>
    <property type="match status" value="1"/>
</dbReference>
<dbReference type="InterPro" id="IPR030378">
    <property type="entry name" value="G_CP_dom"/>
</dbReference>
<comment type="subunit">
    <text evidence="3">Monomer. Associates with 30S ribosomal subunit, binds 16S rRNA.</text>
</comment>
<dbReference type="CDD" id="cd01854">
    <property type="entry name" value="YjeQ_EngC"/>
    <property type="match status" value="1"/>
</dbReference>
<comment type="function">
    <text evidence="3">One of several proteins that assist in the late maturation steps of the functional core of the 30S ribosomal subunit. Helps release RbfA from mature subunits. May play a role in the assembly of ribosomal proteins into the subunit. Circularly permuted GTPase that catalyzes slow GTP hydrolysis, GTPase activity is stimulated by the 30S ribosomal subunit.</text>
</comment>
<feature type="binding site" evidence="3">
    <location>
        <position position="309"/>
    </location>
    <ligand>
        <name>Zn(2+)</name>
        <dbReference type="ChEBI" id="CHEBI:29105"/>
    </ligand>
</feature>
<feature type="binding site" evidence="3">
    <location>
        <position position="316"/>
    </location>
    <ligand>
        <name>Zn(2+)</name>
        <dbReference type="ChEBI" id="CHEBI:29105"/>
    </ligand>
</feature>
<feature type="domain" description="CP-type G" evidence="6">
    <location>
        <begin position="117"/>
        <end position="285"/>
    </location>
</feature>
<keyword evidence="3" id="KW-0479">Metal-binding</keyword>
<keyword evidence="3" id="KW-0862">Zinc</keyword>
<keyword evidence="1 3" id="KW-0547">Nucleotide-binding</keyword>
<name>A0ABW3U5A4_9GAMM</name>
<feature type="region of interest" description="Disordered" evidence="4">
    <location>
        <begin position="18"/>
        <end position="40"/>
    </location>
</feature>
<proteinExistence type="inferred from homology"/>